<evidence type="ECO:0000313" key="2">
    <source>
        <dbReference type="EMBL" id="CAE7028268.1"/>
    </source>
</evidence>
<gene>
    <name evidence="2" type="primary">PGA</name>
    <name evidence="2" type="ORF">SNAT2548_LOCUS3400</name>
</gene>
<proteinExistence type="predicted"/>
<comment type="caution">
    <text evidence="2">The sequence shown here is derived from an EMBL/GenBank/DDBJ whole genome shotgun (WGS) entry which is preliminary data.</text>
</comment>
<keyword evidence="3" id="KW-1185">Reference proteome</keyword>
<accession>A0A812IAG0</accession>
<feature type="region of interest" description="Disordered" evidence="1">
    <location>
        <begin position="209"/>
        <end position="250"/>
    </location>
</feature>
<evidence type="ECO:0000313" key="3">
    <source>
        <dbReference type="Proteomes" id="UP000604046"/>
    </source>
</evidence>
<dbReference type="AlphaFoldDB" id="A0A812IAG0"/>
<feature type="compositionally biased region" description="Basic and acidic residues" evidence="1">
    <location>
        <begin position="218"/>
        <end position="243"/>
    </location>
</feature>
<evidence type="ECO:0000256" key="1">
    <source>
        <dbReference type="SAM" id="MobiDB-lite"/>
    </source>
</evidence>
<name>A0A812IAG0_9DINO</name>
<sequence length="250" mass="27363">MPKRRKDARIDLGTSGRMPTKEGRSVETISERMIGVKIVEKSGTNGGMTDATSDGMNDGTSGEMNDVMSDEMTVETIAEKAAGTKGDRENGEMIARSAEKFDWKIDVMIGETIADMSEEMIGHMKEEKREEMTDKETVETQGTNGIRSIGMIDMVVDRRNSAGTTVRSTTGETRKSRVPGTTMWHLMAVTVAVMDIVMGVKSGEMTAEMSDGMTAATTERRSGGTIDDMKRGGERPRTDERWSEVPALPF</sequence>
<protein>
    <submittedName>
        <fullName evidence="2">PGA protein</fullName>
    </submittedName>
</protein>
<dbReference type="EMBL" id="CAJNDS010000207">
    <property type="protein sequence ID" value="CAE7028268.1"/>
    <property type="molecule type" value="Genomic_DNA"/>
</dbReference>
<feature type="region of interest" description="Disordered" evidence="1">
    <location>
        <begin position="1"/>
        <end position="23"/>
    </location>
</feature>
<reference evidence="2" key="1">
    <citation type="submission" date="2021-02" db="EMBL/GenBank/DDBJ databases">
        <authorList>
            <person name="Dougan E. K."/>
            <person name="Rhodes N."/>
            <person name="Thang M."/>
            <person name="Chan C."/>
        </authorList>
    </citation>
    <scope>NUCLEOTIDE SEQUENCE</scope>
</reference>
<dbReference type="Proteomes" id="UP000604046">
    <property type="component" value="Unassembled WGS sequence"/>
</dbReference>
<organism evidence="2 3">
    <name type="scientific">Symbiodinium natans</name>
    <dbReference type="NCBI Taxonomy" id="878477"/>
    <lineage>
        <taxon>Eukaryota</taxon>
        <taxon>Sar</taxon>
        <taxon>Alveolata</taxon>
        <taxon>Dinophyceae</taxon>
        <taxon>Suessiales</taxon>
        <taxon>Symbiodiniaceae</taxon>
        <taxon>Symbiodinium</taxon>
    </lineage>
</organism>